<evidence type="ECO:0000313" key="4">
    <source>
        <dbReference type="Proteomes" id="UP000296216"/>
    </source>
</evidence>
<keyword evidence="1" id="KW-0472">Membrane</keyword>
<proteinExistence type="predicted"/>
<keyword evidence="1" id="KW-0812">Transmembrane</keyword>
<protein>
    <submittedName>
        <fullName evidence="2">Uncharacterized protein</fullName>
    </submittedName>
</protein>
<name>A0A4D6GRX7_HALS9</name>
<dbReference type="GeneID" id="62887847"/>
<organism evidence="2 4">
    <name type="scientific">Halobacterium salinarum (strain ATCC 33171 / DSM 3754 / JCM 8978 / NBRC 102687 / NCIMB 764 / 91-R6)</name>
    <dbReference type="NCBI Taxonomy" id="2597657"/>
    <lineage>
        <taxon>Archaea</taxon>
        <taxon>Methanobacteriati</taxon>
        <taxon>Methanobacteriota</taxon>
        <taxon>Stenosarchaea group</taxon>
        <taxon>Halobacteria</taxon>
        <taxon>Halobacteriales</taxon>
        <taxon>Halobacteriaceae</taxon>
        <taxon>Halobacterium</taxon>
    </lineage>
</organism>
<reference evidence="2 4" key="1">
    <citation type="journal article" date="2019" name="Microbiol. Resour. Announc.">
        <title>The Genome Sequence of the Halobacterium salinarum Type Strain Is Closely Related to That of Laboratory Strains NRC-1 and R1.</title>
        <authorList>
            <person name="Pfeiffer F."/>
            <person name="Marchfelder A."/>
            <person name="Habermann B."/>
            <person name="Dyall-Smith M.L."/>
        </authorList>
    </citation>
    <scope>NUCLEOTIDE SEQUENCE [LARGE SCALE GENOMIC DNA]</scope>
    <source>
        <strain evidence="2">91-R6</strain>
        <strain evidence="4">ATCC 33171 / DSM 3754 / JCM 8978 / NBRC 102687 / NCIMB 764 / 91-R6</strain>
    </source>
</reference>
<dbReference type="EMBL" id="CP038631">
    <property type="protein sequence ID" value="QCC43886.1"/>
    <property type="molecule type" value="Genomic_DNA"/>
</dbReference>
<gene>
    <name evidence="3" type="ORF">APQ99_00910</name>
    <name evidence="2" type="ORF">HBSAL_00695</name>
</gene>
<dbReference type="AlphaFoldDB" id="A0A4D6GRX7"/>
<dbReference type="EMBL" id="VRYN01000001">
    <property type="protein sequence ID" value="TYO82381.1"/>
    <property type="molecule type" value="Genomic_DNA"/>
</dbReference>
<reference evidence="2" key="3">
    <citation type="journal article" name="MicrobiologyOpen">
        <title>Whole-genome comparison between the type strain of Halobacterium salinarum (DSM 3754(T)) and the laboratory strains R1 and NRC-1.</title>
        <authorList>
            <person name="Pfeiffer F."/>
            <person name="Losensky G."/>
            <person name="Marchfelder A."/>
            <person name="Habermann B."/>
            <person name="Dyall-Smith M."/>
        </authorList>
    </citation>
    <scope>NUCLEOTIDE SEQUENCE</scope>
    <source>
        <strain evidence="2">91-R6</strain>
    </source>
</reference>
<evidence type="ECO:0000313" key="3">
    <source>
        <dbReference type="EMBL" id="TYO82381.1"/>
    </source>
</evidence>
<evidence type="ECO:0000313" key="2">
    <source>
        <dbReference type="EMBL" id="QCC43886.1"/>
    </source>
</evidence>
<evidence type="ECO:0000313" key="5">
    <source>
        <dbReference type="Proteomes" id="UP000323075"/>
    </source>
</evidence>
<keyword evidence="1" id="KW-1133">Transmembrane helix</keyword>
<dbReference type="Proteomes" id="UP000296216">
    <property type="component" value="Chromosome"/>
</dbReference>
<dbReference type="Proteomes" id="UP000323075">
    <property type="component" value="Unassembled WGS sequence"/>
</dbReference>
<evidence type="ECO:0000256" key="1">
    <source>
        <dbReference type="SAM" id="Phobius"/>
    </source>
</evidence>
<dbReference type="InterPro" id="IPR058337">
    <property type="entry name" value="DUF8024"/>
</dbReference>
<dbReference type="Pfam" id="PF26067">
    <property type="entry name" value="DUF8024"/>
    <property type="match status" value="1"/>
</dbReference>
<accession>A0A4D6GRX7</accession>
<sequence>MVWIIDNLVTMVEHFTTAATTDPLSAIGILFGALFVTAAAGAFGALAVGGLISPLVPDSATTQQRR</sequence>
<dbReference type="RefSeq" id="WP_136360980.1">
    <property type="nucleotide sequence ID" value="NZ_VRYN01000001.1"/>
</dbReference>
<feature type="transmembrane region" description="Helical" evidence="1">
    <location>
        <begin position="29"/>
        <end position="56"/>
    </location>
</feature>
<reference evidence="3 5" key="2">
    <citation type="submission" date="2019-07" db="EMBL/GenBank/DDBJ databases">
        <title>Genomic Encyclopedia of Archaeal and Bacterial Type Strains, Phase II (KMG-II): from individual species to whole genera.</title>
        <authorList>
            <person name="Goeker M."/>
        </authorList>
    </citation>
    <scope>NUCLEOTIDE SEQUENCE [LARGE SCALE GENOMIC DNA]</scope>
    <source>
        <strain evidence="3 5">DSM 3754</strain>
    </source>
</reference>